<dbReference type="EMBL" id="SRLO01007799">
    <property type="protein sequence ID" value="TNN27746.1"/>
    <property type="molecule type" value="Genomic_DNA"/>
</dbReference>
<evidence type="ECO:0000313" key="3">
    <source>
        <dbReference type="Proteomes" id="UP000314294"/>
    </source>
</evidence>
<accession>A0A4Z2EFU8</accession>
<organism evidence="2 3">
    <name type="scientific">Liparis tanakae</name>
    <name type="common">Tanaka's snailfish</name>
    <dbReference type="NCBI Taxonomy" id="230148"/>
    <lineage>
        <taxon>Eukaryota</taxon>
        <taxon>Metazoa</taxon>
        <taxon>Chordata</taxon>
        <taxon>Craniata</taxon>
        <taxon>Vertebrata</taxon>
        <taxon>Euteleostomi</taxon>
        <taxon>Actinopterygii</taxon>
        <taxon>Neopterygii</taxon>
        <taxon>Teleostei</taxon>
        <taxon>Neoteleostei</taxon>
        <taxon>Acanthomorphata</taxon>
        <taxon>Eupercaria</taxon>
        <taxon>Perciformes</taxon>
        <taxon>Cottioidei</taxon>
        <taxon>Cottales</taxon>
        <taxon>Liparidae</taxon>
        <taxon>Liparis</taxon>
    </lineage>
</organism>
<dbReference type="AlphaFoldDB" id="A0A4Z2EFU8"/>
<name>A0A4Z2EFU8_9TELE</name>
<comment type="caution">
    <text evidence="2">The sequence shown here is derived from an EMBL/GenBank/DDBJ whole genome shotgun (WGS) entry which is preliminary data.</text>
</comment>
<gene>
    <name evidence="2" type="ORF">EYF80_062107</name>
</gene>
<feature type="compositionally biased region" description="Polar residues" evidence="1">
    <location>
        <begin position="15"/>
        <end position="28"/>
    </location>
</feature>
<protein>
    <submittedName>
        <fullName evidence="2">Uncharacterized protein</fullName>
    </submittedName>
</protein>
<dbReference type="Proteomes" id="UP000314294">
    <property type="component" value="Unassembled WGS sequence"/>
</dbReference>
<sequence length="60" mass="6812">MKTLEYQPPREAAGQTGSHLSTRGSTSRPIRRAPPPLSWSPYPHQLRLLLPVAVVEFIRY</sequence>
<evidence type="ECO:0000256" key="1">
    <source>
        <dbReference type="SAM" id="MobiDB-lite"/>
    </source>
</evidence>
<proteinExistence type="predicted"/>
<evidence type="ECO:0000313" key="2">
    <source>
        <dbReference type="EMBL" id="TNN27746.1"/>
    </source>
</evidence>
<reference evidence="2 3" key="1">
    <citation type="submission" date="2019-03" db="EMBL/GenBank/DDBJ databases">
        <title>First draft genome of Liparis tanakae, snailfish: a comprehensive survey of snailfish specific genes.</title>
        <authorList>
            <person name="Kim W."/>
            <person name="Song I."/>
            <person name="Jeong J.-H."/>
            <person name="Kim D."/>
            <person name="Kim S."/>
            <person name="Ryu S."/>
            <person name="Song J.Y."/>
            <person name="Lee S.K."/>
        </authorList>
    </citation>
    <scope>NUCLEOTIDE SEQUENCE [LARGE SCALE GENOMIC DNA]</scope>
    <source>
        <tissue evidence="2">Muscle</tissue>
    </source>
</reference>
<keyword evidence="3" id="KW-1185">Reference proteome</keyword>
<feature type="region of interest" description="Disordered" evidence="1">
    <location>
        <begin position="1"/>
        <end position="36"/>
    </location>
</feature>